<comment type="caution">
    <text evidence="4">The sequence shown here is derived from an EMBL/GenBank/DDBJ whole genome shotgun (WGS) entry which is preliminary data.</text>
</comment>
<evidence type="ECO:0000256" key="1">
    <source>
        <dbReference type="ARBA" id="ARBA00010515"/>
    </source>
</evidence>
<name>A0AAP8MGB2_9GAMM</name>
<dbReference type="EMBL" id="PKUR01000002">
    <property type="protein sequence ID" value="PLW86962.1"/>
    <property type="molecule type" value="Genomic_DNA"/>
</dbReference>
<dbReference type="Pfam" id="PF20434">
    <property type="entry name" value="BD-FAE"/>
    <property type="match status" value="1"/>
</dbReference>
<evidence type="ECO:0000256" key="2">
    <source>
        <dbReference type="ARBA" id="ARBA00022801"/>
    </source>
</evidence>
<dbReference type="Proteomes" id="UP000235162">
    <property type="component" value="Unassembled WGS sequence"/>
</dbReference>
<proteinExistence type="inferred from homology"/>
<gene>
    <name evidence="4" type="ORF">C0029_07280</name>
</gene>
<protein>
    <submittedName>
        <fullName evidence="4">Alpha/beta hydrolase</fullName>
    </submittedName>
</protein>
<accession>A0AAP8MGB2</accession>
<dbReference type="PANTHER" id="PTHR48081:SF30">
    <property type="entry name" value="ACETYL-HYDROLASE LIPR-RELATED"/>
    <property type="match status" value="1"/>
</dbReference>
<feature type="domain" description="BD-FAE-like" evidence="3">
    <location>
        <begin position="87"/>
        <end position="138"/>
    </location>
</feature>
<dbReference type="RefSeq" id="WP_084198863.1">
    <property type="nucleotide sequence ID" value="NZ_CP019450.1"/>
</dbReference>
<dbReference type="Gene3D" id="3.40.50.1820">
    <property type="entry name" value="alpha/beta hydrolase"/>
    <property type="match status" value="1"/>
</dbReference>
<keyword evidence="2 4" id="KW-0378">Hydrolase</keyword>
<sequence length="263" mass="28908">MFLHGGGFTGGTKTKPEIVEMANYFASRGWVFVSVDYRTTEELGSVQGMSREDVLSFYKGIAPQEWIEFALQGAETPKQFQQAIALYAAQRDAKAALRWIMANSDTYSISSDFITVGGASAGAVTAIALGISNLEDFRDEILISDDPTLSTTNLTETYIVRSLVYFWGSNAKLEVFESVYGLNRYDGSDPELFMAHGTQDMNPSTPFSEAIELQDIYDPLGVYNKLVPLEGAGHGAWGAKVEGKGLSELVFDFLVERQDLTIE</sequence>
<dbReference type="PANTHER" id="PTHR48081">
    <property type="entry name" value="AB HYDROLASE SUPERFAMILY PROTEIN C4A8.06C"/>
    <property type="match status" value="1"/>
</dbReference>
<reference evidence="4 5" key="1">
    <citation type="submission" date="2018-01" db="EMBL/GenBank/DDBJ databases">
        <title>The draft genome sequence of Halioglobus japonicus S1-36.</title>
        <authorList>
            <person name="Du Z.-J."/>
            <person name="Shi M.-J."/>
        </authorList>
    </citation>
    <scope>NUCLEOTIDE SEQUENCE [LARGE SCALE GENOMIC DNA]</scope>
    <source>
        <strain evidence="4 5">S1-36</strain>
    </source>
</reference>
<keyword evidence="5" id="KW-1185">Reference proteome</keyword>
<dbReference type="KEGG" id="hja:BST95_08235"/>
<dbReference type="InterPro" id="IPR049492">
    <property type="entry name" value="BD-FAE-like_dom"/>
</dbReference>
<evidence type="ECO:0000313" key="5">
    <source>
        <dbReference type="Proteomes" id="UP000235162"/>
    </source>
</evidence>
<comment type="similarity">
    <text evidence="1">Belongs to the 'GDXG' lipolytic enzyme family.</text>
</comment>
<dbReference type="GO" id="GO:0004806">
    <property type="term" value="F:triacylglycerol lipase activity"/>
    <property type="evidence" value="ECO:0007669"/>
    <property type="project" value="TreeGrafter"/>
</dbReference>
<dbReference type="AlphaFoldDB" id="A0AAP8MGB2"/>
<evidence type="ECO:0000259" key="3">
    <source>
        <dbReference type="Pfam" id="PF20434"/>
    </source>
</evidence>
<dbReference type="InterPro" id="IPR029058">
    <property type="entry name" value="AB_hydrolase_fold"/>
</dbReference>
<dbReference type="SUPFAM" id="SSF53474">
    <property type="entry name" value="alpha/beta-Hydrolases"/>
    <property type="match status" value="1"/>
</dbReference>
<organism evidence="4 5">
    <name type="scientific">Halioglobus japonicus</name>
    <dbReference type="NCBI Taxonomy" id="930805"/>
    <lineage>
        <taxon>Bacteria</taxon>
        <taxon>Pseudomonadati</taxon>
        <taxon>Pseudomonadota</taxon>
        <taxon>Gammaproteobacteria</taxon>
        <taxon>Cellvibrionales</taxon>
        <taxon>Halieaceae</taxon>
        <taxon>Halioglobus</taxon>
    </lineage>
</organism>
<dbReference type="InterPro" id="IPR050300">
    <property type="entry name" value="GDXG_lipolytic_enzyme"/>
</dbReference>
<evidence type="ECO:0000313" key="4">
    <source>
        <dbReference type="EMBL" id="PLW86962.1"/>
    </source>
</evidence>